<gene>
    <name evidence="1" type="ORF">GLUCOINTEAF2_0203936</name>
</gene>
<evidence type="ECO:0000313" key="1">
    <source>
        <dbReference type="EMBL" id="KPH88134.1"/>
    </source>
</evidence>
<protein>
    <submittedName>
        <fullName evidence="1">Uncharacterized protein</fullName>
    </submittedName>
</protein>
<dbReference type="OrthoDB" id="7268372at2"/>
<geneLocation type="plasmid" evidence="1">
    <name>unnamed 11</name>
</geneLocation>
<sequence length="110" mass="12566">MAPEYPSPEWFSDKINRHQWMWNLNARFVSRAAKRVTDTDALVLLNEAINLEIAETAANLLQEGVPEKIVADFVMAYSQTQREELLDNVCDYAWRISAPVAATKHEAMKT</sequence>
<reference evidence="1 2" key="1">
    <citation type="submission" date="2015-07" db="EMBL/GenBank/DDBJ databases">
        <title>Draft Genome Sequence of Komagataeibacter intermedius Strain AF2, Isolated from Kombucha Tea.</title>
        <authorList>
            <person name="Santos R.A."/>
            <person name="Berretta A.A."/>
            <person name="Barud H.S."/>
            <person name="Ribeiro S.J."/>
            <person name="Gonzalez-Garcia L.N."/>
            <person name="Zucchi T.D."/>
            <person name="Goldman G.H."/>
            <person name="Riano-Pachon D.M."/>
        </authorList>
    </citation>
    <scope>NUCLEOTIDE SEQUENCE [LARGE SCALE GENOMIC DNA]</scope>
    <source>
        <strain evidence="1 2">AF2</strain>
        <plasmid evidence="1">unnamed 11</plasmid>
    </source>
</reference>
<comment type="caution">
    <text evidence="1">The sequence shown here is derived from an EMBL/GenBank/DDBJ whole genome shotgun (WGS) entry which is preliminary data.</text>
</comment>
<keyword evidence="1" id="KW-0614">Plasmid</keyword>
<accession>A0A0N0MGN9</accession>
<proteinExistence type="predicted"/>
<dbReference type="AlphaFoldDB" id="A0A0N0MGN9"/>
<evidence type="ECO:0000313" key="2">
    <source>
        <dbReference type="Proteomes" id="UP000031553"/>
    </source>
</evidence>
<dbReference type="RefSeq" id="WP_039732544.1">
    <property type="nucleotide sequence ID" value="NZ_JUFX02000062.1"/>
</dbReference>
<dbReference type="Proteomes" id="UP000031553">
    <property type="component" value="Unassembled WGS sequence"/>
</dbReference>
<organism evidence="1 2">
    <name type="scientific">Komagataeibacter intermedius AF2</name>
    <dbReference type="NCBI Taxonomy" id="1458464"/>
    <lineage>
        <taxon>Bacteria</taxon>
        <taxon>Pseudomonadati</taxon>
        <taxon>Pseudomonadota</taxon>
        <taxon>Alphaproteobacteria</taxon>
        <taxon>Acetobacterales</taxon>
        <taxon>Acetobacteraceae</taxon>
        <taxon>Komagataeibacter</taxon>
    </lineage>
</organism>
<name>A0A0N0MGN9_9PROT</name>
<dbReference type="EMBL" id="JUFX02000062">
    <property type="protein sequence ID" value="KPH88134.1"/>
    <property type="molecule type" value="Genomic_DNA"/>
</dbReference>